<evidence type="ECO:0000313" key="12">
    <source>
        <dbReference type="Ensembl" id="ENSSFOP00015054739.1"/>
    </source>
</evidence>
<dbReference type="PANTHER" id="PTHR31671">
    <property type="entry name" value="DIABETES AND OBESITY REGULATED, ISOFORM G"/>
    <property type="match status" value="1"/>
</dbReference>
<keyword evidence="13" id="KW-1185">Reference proteome</keyword>
<dbReference type="Proteomes" id="UP000694397">
    <property type="component" value="Chromosome 1"/>
</dbReference>
<dbReference type="Pfam" id="PF14839">
    <property type="entry name" value="DOR"/>
    <property type="match status" value="1"/>
</dbReference>
<keyword evidence="9" id="KW-0968">Cytoplasmic vesicle</keyword>
<comment type="subcellular location">
    <subcellularLocation>
        <location evidence="2">Cytoplasm</location>
        <location evidence="2">Cytosol</location>
    </subcellularLocation>
    <subcellularLocation>
        <location evidence="1">Cytoplasmic vesicle</location>
        <location evidence="1">Autophagosome</location>
    </subcellularLocation>
    <subcellularLocation>
        <location evidence="10">Nucleus</location>
        <location evidence="10">Nuclear body</location>
    </subcellularLocation>
</comment>
<reference evidence="12 13" key="1">
    <citation type="submission" date="2019-04" db="EMBL/GenBank/DDBJ databases">
        <authorList>
            <consortium name="Wellcome Sanger Institute Data Sharing"/>
        </authorList>
    </citation>
    <scope>NUCLEOTIDE SEQUENCE [LARGE SCALE GENOMIC DNA]</scope>
</reference>
<evidence type="ECO:0000256" key="1">
    <source>
        <dbReference type="ARBA" id="ARBA00004419"/>
    </source>
</evidence>
<keyword evidence="6" id="KW-0010">Activator</keyword>
<accession>A0A8C9TJV8</accession>
<dbReference type="AlphaFoldDB" id="A0A8C9TJV8"/>
<protein>
    <submittedName>
        <fullName evidence="12">Tumor protein p53-inducible nuclear protein 2-like</fullName>
    </submittedName>
</protein>
<name>A0A8C9TJV8_SCLFO</name>
<dbReference type="GeneID" id="108937815"/>
<evidence type="ECO:0000256" key="7">
    <source>
        <dbReference type="ARBA" id="ARBA00023163"/>
    </source>
</evidence>
<sequence length="181" mass="21438">MIGKLLAQLLGNSDERDMVDVYDGVDENEGCRELYEFEDGEWVIIDINENHGMAMPEMDPLENLLIEHPSMSVYKLRCRKSQEEEVNMEQEEQEAEEEEREKGSARSLPSRRLIPWRMTVWASTFGYDCRVLSLQGSRAKTERRKLTHGALRRRNLAKMRFSMAEQRYGHFKQPRQRMYNF</sequence>
<evidence type="ECO:0000256" key="3">
    <source>
        <dbReference type="ARBA" id="ARBA00022490"/>
    </source>
</evidence>
<dbReference type="GeneTree" id="ENSGT00940000171971"/>
<evidence type="ECO:0000313" key="13">
    <source>
        <dbReference type="Proteomes" id="UP000694397"/>
    </source>
</evidence>
<dbReference type="GO" id="GO:0016604">
    <property type="term" value="C:nuclear body"/>
    <property type="evidence" value="ECO:0007669"/>
    <property type="project" value="UniProtKB-SubCell"/>
</dbReference>
<dbReference type="Ensembl" id="ENSSFOT00015048528.1">
    <property type="protein sequence ID" value="ENSSFOP00015054739.1"/>
    <property type="gene ID" value="ENSSFOG00015025122.1"/>
</dbReference>
<dbReference type="GO" id="GO:0005829">
    <property type="term" value="C:cytosol"/>
    <property type="evidence" value="ECO:0007669"/>
    <property type="project" value="UniProtKB-SubCell"/>
</dbReference>
<dbReference type="GO" id="GO:0045893">
    <property type="term" value="P:positive regulation of DNA-templated transcription"/>
    <property type="evidence" value="ECO:0007669"/>
    <property type="project" value="TreeGrafter"/>
</dbReference>
<organism evidence="12 13">
    <name type="scientific">Scleropages formosus</name>
    <name type="common">Asian bonytongue</name>
    <name type="synonym">Osteoglossum formosum</name>
    <dbReference type="NCBI Taxonomy" id="113540"/>
    <lineage>
        <taxon>Eukaryota</taxon>
        <taxon>Metazoa</taxon>
        <taxon>Chordata</taxon>
        <taxon>Craniata</taxon>
        <taxon>Vertebrata</taxon>
        <taxon>Euteleostomi</taxon>
        <taxon>Actinopterygii</taxon>
        <taxon>Neopterygii</taxon>
        <taxon>Teleostei</taxon>
        <taxon>Osteoglossocephala</taxon>
        <taxon>Osteoglossomorpha</taxon>
        <taxon>Osteoglossiformes</taxon>
        <taxon>Osteoglossidae</taxon>
        <taxon>Scleropages</taxon>
    </lineage>
</organism>
<proteinExistence type="predicted"/>
<evidence type="ECO:0000256" key="4">
    <source>
        <dbReference type="ARBA" id="ARBA00023006"/>
    </source>
</evidence>
<feature type="compositionally biased region" description="Acidic residues" evidence="11">
    <location>
        <begin position="87"/>
        <end position="99"/>
    </location>
</feature>
<dbReference type="GO" id="GO:0031410">
    <property type="term" value="C:cytoplasmic vesicle"/>
    <property type="evidence" value="ECO:0007669"/>
    <property type="project" value="UniProtKB-KW"/>
</dbReference>
<evidence type="ECO:0000256" key="11">
    <source>
        <dbReference type="SAM" id="MobiDB-lite"/>
    </source>
</evidence>
<dbReference type="GO" id="GO:0005776">
    <property type="term" value="C:autophagosome"/>
    <property type="evidence" value="ECO:0007669"/>
    <property type="project" value="UniProtKB-SubCell"/>
</dbReference>
<dbReference type="OrthoDB" id="10041339at2759"/>
<dbReference type="PANTHER" id="PTHR31671:SF4">
    <property type="entry name" value="SI:CH211-260E23.9"/>
    <property type="match status" value="1"/>
</dbReference>
<evidence type="ECO:0000256" key="9">
    <source>
        <dbReference type="ARBA" id="ARBA00023329"/>
    </source>
</evidence>
<feature type="region of interest" description="Disordered" evidence="11">
    <location>
        <begin position="87"/>
        <end position="107"/>
    </location>
</feature>
<evidence type="ECO:0000256" key="8">
    <source>
        <dbReference type="ARBA" id="ARBA00023242"/>
    </source>
</evidence>
<dbReference type="GO" id="GO:0000045">
    <property type="term" value="P:autophagosome assembly"/>
    <property type="evidence" value="ECO:0007669"/>
    <property type="project" value="TreeGrafter"/>
</dbReference>
<evidence type="ECO:0000256" key="6">
    <source>
        <dbReference type="ARBA" id="ARBA00023159"/>
    </source>
</evidence>
<dbReference type="InterPro" id="IPR029431">
    <property type="entry name" value="TP53INP"/>
</dbReference>
<gene>
    <name evidence="12" type="primary">si:ch211-260e23.9</name>
</gene>
<evidence type="ECO:0000256" key="10">
    <source>
        <dbReference type="ARBA" id="ARBA00034306"/>
    </source>
</evidence>
<keyword evidence="3" id="KW-0963">Cytoplasm</keyword>
<keyword evidence="8" id="KW-0539">Nucleus</keyword>
<evidence type="ECO:0000256" key="5">
    <source>
        <dbReference type="ARBA" id="ARBA00023015"/>
    </source>
</evidence>
<keyword evidence="5" id="KW-0805">Transcription regulation</keyword>
<keyword evidence="4" id="KW-0072">Autophagy</keyword>
<keyword evidence="7" id="KW-0804">Transcription</keyword>
<evidence type="ECO:0000256" key="2">
    <source>
        <dbReference type="ARBA" id="ARBA00004514"/>
    </source>
</evidence>
<dbReference type="KEGG" id="sfm:108937815"/>
<reference evidence="12" key="2">
    <citation type="submission" date="2025-08" db="UniProtKB">
        <authorList>
            <consortium name="Ensembl"/>
        </authorList>
    </citation>
    <scope>IDENTIFICATION</scope>
</reference>
<reference evidence="12" key="3">
    <citation type="submission" date="2025-09" db="UniProtKB">
        <authorList>
            <consortium name="Ensembl"/>
        </authorList>
    </citation>
    <scope>IDENTIFICATION</scope>
</reference>